<keyword evidence="2" id="KW-1185">Reference proteome</keyword>
<dbReference type="Gene3D" id="2.40.160.60">
    <property type="entry name" value="Outer membrane protein transport protein (OMPP1/FadL/TodX)"/>
    <property type="match status" value="1"/>
</dbReference>
<evidence type="ECO:0000313" key="2">
    <source>
        <dbReference type="Proteomes" id="UP001253595"/>
    </source>
</evidence>
<gene>
    <name evidence="1" type="ORF">J2X05_002432</name>
</gene>
<evidence type="ECO:0000313" key="1">
    <source>
        <dbReference type="EMBL" id="MDR7090408.1"/>
    </source>
</evidence>
<sequence length="450" mass="47992">MPSTTRINLLRHPLAATCLTLMSMPGMAISYGVYDSRALAMGGSATAIGSHAQAAFYNPALLAFHDKEEEAGRDGRVYLPSIVVQVSDATEAAVDAIDDELDTQLSSAINAFNAAPTTESAGQVAASAQDLSDALGDIANQDLNIDSFIGFTISEPSNREGGAFYFGTRLIGGGLANVTDADSALLDDYIDSMNQVAAGADPAIVAAQYPQLINSNGQLIDPTSTLTSNADISALAISEWGMAMAKQFEWRDYTFAVGITPKLMRVDAFRDTADFNDSLDSAEEGVDEFSDTQATHITLNADFGVAAIIKERYRVSLTLKDAFEKSFTTTQEPDPVTGEPAPDLSVTLSSRSRLGVGYVNEKFSVGLDYDLGEAKPMANETGTQELSLGAEYVLWDSLALRAGYRSDQTGLRDNLIGGGLGYRWKRFVVDIAYASGGDYRSGGLQLGWTF</sequence>
<dbReference type="Pfam" id="PF13729">
    <property type="entry name" value="TraF_2"/>
    <property type="match status" value="1"/>
</dbReference>
<proteinExistence type="predicted"/>
<reference evidence="1 2" key="1">
    <citation type="submission" date="2023-07" db="EMBL/GenBank/DDBJ databases">
        <title>Sorghum-associated microbial communities from plants grown in Nebraska, USA.</title>
        <authorList>
            <person name="Schachtman D."/>
        </authorList>
    </citation>
    <scope>NUCLEOTIDE SEQUENCE [LARGE SCALE GENOMIC DNA]</scope>
    <source>
        <strain evidence="1 2">BE190</strain>
    </source>
</reference>
<dbReference type="RefSeq" id="WP_310072706.1">
    <property type="nucleotide sequence ID" value="NZ_JAVDVX010000004.1"/>
</dbReference>
<dbReference type="Proteomes" id="UP001253595">
    <property type="component" value="Unassembled WGS sequence"/>
</dbReference>
<protein>
    <recommendedName>
        <fullName evidence="3">Conjugal transfer protein TraF</fullName>
    </recommendedName>
</protein>
<organism evidence="1 2">
    <name type="scientific">Cellvibrio fibrivorans</name>
    <dbReference type="NCBI Taxonomy" id="126350"/>
    <lineage>
        <taxon>Bacteria</taxon>
        <taxon>Pseudomonadati</taxon>
        <taxon>Pseudomonadota</taxon>
        <taxon>Gammaproteobacteria</taxon>
        <taxon>Cellvibrionales</taxon>
        <taxon>Cellvibrionaceae</taxon>
        <taxon>Cellvibrio</taxon>
    </lineage>
</organism>
<accession>A0ABU1UYY8</accession>
<name>A0ABU1UYY8_9GAMM</name>
<dbReference type="SUPFAM" id="SSF56935">
    <property type="entry name" value="Porins"/>
    <property type="match status" value="1"/>
</dbReference>
<comment type="caution">
    <text evidence="1">The sequence shown here is derived from an EMBL/GenBank/DDBJ whole genome shotgun (WGS) entry which is preliminary data.</text>
</comment>
<evidence type="ECO:0008006" key="3">
    <source>
        <dbReference type="Google" id="ProtNLM"/>
    </source>
</evidence>
<dbReference type="EMBL" id="JAVDVX010000004">
    <property type="protein sequence ID" value="MDR7090408.1"/>
    <property type="molecule type" value="Genomic_DNA"/>
</dbReference>
<dbReference type="InterPro" id="IPR032811">
    <property type="entry name" value="Put_conjugal_transfer"/>
</dbReference>